<evidence type="ECO:0000313" key="1">
    <source>
        <dbReference type="EMBL" id="GBN80244.1"/>
    </source>
</evidence>
<reference evidence="1 2" key="1">
    <citation type="journal article" date="2019" name="Sci. Rep.">
        <title>Orb-weaving spider Araneus ventricosus genome elucidates the spidroin gene catalogue.</title>
        <authorList>
            <person name="Kono N."/>
            <person name="Nakamura H."/>
            <person name="Ohtoshi R."/>
            <person name="Moran D.A.P."/>
            <person name="Shinohara A."/>
            <person name="Yoshida Y."/>
            <person name="Fujiwara M."/>
            <person name="Mori M."/>
            <person name="Tomita M."/>
            <person name="Arakawa K."/>
        </authorList>
    </citation>
    <scope>NUCLEOTIDE SEQUENCE [LARGE SCALE GENOMIC DNA]</scope>
</reference>
<dbReference type="EMBL" id="BGPR01018828">
    <property type="protein sequence ID" value="GBN80244.1"/>
    <property type="molecule type" value="Genomic_DNA"/>
</dbReference>
<name>A0A4Y2RWH5_ARAVE</name>
<sequence length="110" mass="12290">GSFVETPSKLHCQSLRFPRTTAVAPNPAFAREPHSSSNKGLHFVVFAFVKEPHNPYPPPHFGFVTQHSKWIANEVQNPNFSTKPRQFLTDFALTTRFGATRLNSRGAVSP</sequence>
<evidence type="ECO:0000313" key="2">
    <source>
        <dbReference type="Proteomes" id="UP000499080"/>
    </source>
</evidence>
<accession>A0A4Y2RWH5</accession>
<proteinExistence type="predicted"/>
<dbReference type="Proteomes" id="UP000499080">
    <property type="component" value="Unassembled WGS sequence"/>
</dbReference>
<organism evidence="1 2">
    <name type="scientific">Araneus ventricosus</name>
    <name type="common">Orbweaver spider</name>
    <name type="synonym">Epeira ventricosa</name>
    <dbReference type="NCBI Taxonomy" id="182803"/>
    <lineage>
        <taxon>Eukaryota</taxon>
        <taxon>Metazoa</taxon>
        <taxon>Ecdysozoa</taxon>
        <taxon>Arthropoda</taxon>
        <taxon>Chelicerata</taxon>
        <taxon>Arachnida</taxon>
        <taxon>Araneae</taxon>
        <taxon>Araneomorphae</taxon>
        <taxon>Entelegynae</taxon>
        <taxon>Araneoidea</taxon>
        <taxon>Araneidae</taxon>
        <taxon>Araneus</taxon>
    </lineage>
</organism>
<feature type="non-terminal residue" evidence="1">
    <location>
        <position position="1"/>
    </location>
</feature>
<protein>
    <submittedName>
        <fullName evidence="1">Uncharacterized protein</fullName>
    </submittedName>
</protein>
<comment type="caution">
    <text evidence="1">The sequence shown here is derived from an EMBL/GenBank/DDBJ whole genome shotgun (WGS) entry which is preliminary data.</text>
</comment>
<keyword evidence="2" id="KW-1185">Reference proteome</keyword>
<gene>
    <name evidence="1" type="ORF">AVEN_61497_1</name>
</gene>
<dbReference type="AlphaFoldDB" id="A0A4Y2RWH5"/>